<sequence length="69" mass="7780">MSAVQIEDATQEETIDEVEAALAWHDGDPRKTIETLLDDVRHLKLQLALTEASSSRGFARGWHPSYDRT</sequence>
<organism evidence="1 2">
    <name type="scientific">Pseudorhizobium tarimense</name>
    <dbReference type="NCBI Taxonomy" id="1079109"/>
    <lineage>
        <taxon>Bacteria</taxon>
        <taxon>Pseudomonadati</taxon>
        <taxon>Pseudomonadota</taxon>
        <taxon>Alphaproteobacteria</taxon>
        <taxon>Hyphomicrobiales</taxon>
        <taxon>Rhizobiaceae</taxon>
        <taxon>Rhizobium/Agrobacterium group</taxon>
        <taxon>Pseudorhizobium</taxon>
    </lineage>
</organism>
<comment type="caution">
    <text evidence="1">The sequence shown here is derived from an EMBL/GenBank/DDBJ whole genome shotgun (WGS) entry which is preliminary data.</text>
</comment>
<keyword evidence="2" id="KW-1185">Reference proteome</keyword>
<gene>
    <name evidence="1" type="ORF">ABID21_004650</name>
</gene>
<dbReference type="EMBL" id="JBEPLJ010000026">
    <property type="protein sequence ID" value="MET3588514.1"/>
    <property type="molecule type" value="Genomic_DNA"/>
</dbReference>
<dbReference type="RefSeq" id="WP_247246180.1">
    <property type="nucleotide sequence ID" value="NZ_JALJRA010000027.1"/>
</dbReference>
<reference evidence="1 2" key="1">
    <citation type="submission" date="2024-06" db="EMBL/GenBank/DDBJ databases">
        <title>Genomic Encyclopedia of Type Strains, Phase IV (KMG-IV): sequencing the most valuable type-strain genomes for metagenomic binning, comparative biology and taxonomic classification.</title>
        <authorList>
            <person name="Goeker M."/>
        </authorList>
    </citation>
    <scope>NUCLEOTIDE SEQUENCE [LARGE SCALE GENOMIC DNA]</scope>
    <source>
        <strain evidence="1 2">DSM 105042</strain>
    </source>
</reference>
<protein>
    <recommendedName>
        <fullName evidence="3">Dehydrogenase</fullName>
    </recommendedName>
</protein>
<proteinExistence type="predicted"/>
<evidence type="ECO:0000313" key="2">
    <source>
        <dbReference type="Proteomes" id="UP001549031"/>
    </source>
</evidence>
<accession>A0ABV2HDD1</accession>
<evidence type="ECO:0000313" key="1">
    <source>
        <dbReference type="EMBL" id="MET3588514.1"/>
    </source>
</evidence>
<evidence type="ECO:0008006" key="3">
    <source>
        <dbReference type="Google" id="ProtNLM"/>
    </source>
</evidence>
<name>A0ABV2HDD1_9HYPH</name>
<dbReference type="Proteomes" id="UP001549031">
    <property type="component" value="Unassembled WGS sequence"/>
</dbReference>